<dbReference type="Proteomes" id="UP000230750">
    <property type="component" value="Unassembled WGS sequence"/>
</dbReference>
<proteinExistence type="predicted"/>
<keyword evidence="2" id="KW-1185">Reference proteome</keyword>
<name>A0A2G8L7Q7_STIJA</name>
<accession>A0A2G8L7Q7</accession>
<dbReference type="AlphaFoldDB" id="A0A2G8L7Q7"/>
<dbReference type="OrthoDB" id="6355129at2759"/>
<protein>
    <submittedName>
        <fullName evidence="1">Uncharacterized protein</fullName>
    </submittedName>
</protein>
<organism evidence="1 2">
    <name type="scientific">Stichopus japonicus</name>
    <name type="common">Sea cucumber</name>
    <dbReference type="NCBI Taxonomy" id="307972"/>
    <lineage>
        <taxon>Eukaryota</taxon>
        <taxon>Metazoa</taxon>
        <taxon>Echinodermata</taxon>
        <taxon>Eleutherozoa</taxon>
        <taxon>Echinozoa</taxon>
        <taxon>Holothuroidea</taxon>
        <taxon>Aspidochirotacea</taxon>
        <taxon>Aspidochirotida</taxon>
        <taxon>Stichopodidae</taxon>
        <taxon>Apostichopus</taxon>
    </lineage>
</organism>
<evidence type="ECO:0000313" key="1">
    <source>
        <dbReference type="EMBL" id="PIK56284.1"/>
    </source>
</evidence>
<gene>
    <name evidence="1" type="ORF">BSL78_06812</name>
</gene>
<evidence type="ECO:0000313" key="2">
    <source>
        <dbReference type="Proteomes" id="UP000230750"/>
    </source>
</evidence>
<dbReference type="EMBL" id="MRZV01000181">
    <property type="protein sequence ID" value="PIK56284.1"/>
    <property type="molecule type" value="Genomic_DNA"/>
</dbReference>
<reference evidence="1 2" key="1">
    <citation type="journal article" date="2017" name="PLoS Biol.">
        <title>The sea cucumber genome provides insights into morphological evolution and visceral regeneration.</title>
        <authorList>
            <person name="Zhang X."/>
            <person name="Sun L."/>
            <person name="Yuan J."/>
            <person name="Sun Y."/>
            <person name="Gao Y."/>
            <person name="Zhang L."/>
            <person name="Li S."/>
            <person name="Dai H."/>
            <person name="Hamel J.F."/>
            <person name="Liu C."/>
            <person name="Yu Y."/>
            <person name="Liu S."/>
            <person name="Lin W."/>
            <person name="Guo K."/>
            <person name="Jin S."/>
            <person name="Xu P."/>
            <person name="Storey K.B."/>
            <person name="Huan P."/>
            <person name="Zhang T."/>
            <person name="Zhou Y."/>
            <person name="Zhang J."/>
            <person name="Lin C."/>
            <person name="Li X."/>
            <person name="Xing L."/>
            <person name="Huo D."/>
            <person name="Sun M."/>
            <person name="Wang L."/>
            <person name="Mercier A."/>
            <person name="Li F."/>
            <person name="Yang H."/>
            <person name="Xiang J."/>
        </authorList>
    </citation>
    <scope>NUCLEOTIDE SEQUENCE [LARGE SCALE GENOMIC DNA]</scope>
    <source>
        <strain evidence="1">Shaxun</strain>
        <tissue evidence="1">Muscle</tissue>
    </source>
</reference>
<comment type="caution">
    <text evidence="1">The sequence shown here is derived from an EMBL/GenBank/DDBJ whole genome shotgun (WGS) entry which is preliminary data.</text>
</comment>
<sequence>MVTKWRNNKIYTQAVIHLTNSAEVIENTKYWFGVALDIDGYRIYSNQVAITAAAQSDPNMDTISADYAQFNFGRITNVGLRHLADDNKLKIHISAELLASVSSTVNGTELDVTAGVRYERQDFDNLLVIRSPIVAFENQPKEYAATVLQPQLNLLRRGATNYIYPHTGAAFEIRLRVPPGTTYSPLILNITTPSLNGKPLLSICRVAIQDIGKNFYCYGGNRTEINGYSMAGDGPIDQYVIDLQTVSNTLTDVMEEAEIDSTFTFEVQVHYEDHPDLVQGMEINVTVEANYGWTGFLTEDVKYVLELETPTIEELDVTTPNNTLSICRNRVFTTGYNIPCFGNDIDATYLSYEEDGHRDRALLDLGIIRNTGAGTTTDPDRNRMIAQVVVKLEDSAVSWFNLTEWNNLTAVDQQELIQSQLQALDIAALVGETNMWGAARLIEVDPFPQSTDLSTIPETEFDKLTSETYVTIGGSAVFNLDVYIPYDSTADYKFEFYGDHGSPHQTTICEVRVVESGWNIPCMNGTFYETKYSSTMEDENTDMASLDVGAINNMQADLGLPLLSSKNRVRVQLIVRLALNDTINHGDEFWLGAHIHLNSFNEYSLQTNFFADENVITSETSFEPKFRVYQSAENVSMTVGSRAWYSIKMSFPAMTTPLTINITMPTAGDEAFLTIMDVQLDSVAENFACWHLYQEEFDPVYDSMFGTSQNTSVLVDFGVIMNHGTSHYYQYNPGSEEDDDIWLSFEIQLADHYELVDGQLLDFDCLRLQSRPPGGEDTLRGGHQDG</sequence>